<accession>A0ABS4ILL8</accession>
<reference evidence="1 2" key="1">
    <citation type="submission" date="2021-03" db="EMBL/GenBank/DDBJ databases">
        <title>Genomic Encyclopedia of Type Strains, Phase IV (KMG-IV): sequencing the most valuable type-strain genomes for metagenomic binning, comparative biology and taxonomic classification.</title>
        <authorList>
            <person name="Goeker M."/>
        </authorList>
    </citation>
    <scope>NUCLEOTIDE SEQUENCE [LARGE SCALE GENOMIC DNA]</scope>
    <source>
        <strain evidence="1 2">DSM 26048</strain>
    </source>
</reference>
<evidence type="ECO:0000313" key="1">
    <source>
        <dbReference type="EMBL" id="MBP1988415.1"/>
    </source>
</evidence>
<protein>
    <submittedName>
        <fullName evidence="1">Uncharacterized protein</fullName>
    </submittedName>
</protein>
<sequence>MEGPLFYFHKIVIYLYHQQLDDDYDLDNDYEMDGQTYEKRERISLFQIGQYVT</sequence>
<proteinExistence type="predicted"/>
<evidence type="ECO:0000313" key="2">
    <source>
        <dbReference type="Proteomes" id="UP001519287"/>
    </source>
</evidence>
<gene>
    <name evidence="1" type="ORF">J2Z66_000010</name>
</gene>
<organism evidence="1 2">
    <name type="scientific">Paenibacillus eucommiae</name>
    <dbReference type="NCBI Taxonomy" id="1355755"/>
    <lineage>
        <taxon>Bacteria</taxon>
        <taxon>Bacillati</taxon>
        <taxon>Bacillota</taxon>
        <taxon>Bacilli</taxon>
        <taxon>Bacillales</taxon>
        <taxon>Paenibacillaceae</taxon>
        <taxon>Paenibacillus</taxon>
    </lineage>
</organism>
<dbReference type="Proteomes" id="UP001519287">
    <property type="component" value="Unassembled WGS sequence"/>
</dbReference>
<name>A0ABS4ILL8_9BACL</name>
<dbReference type="EMBL" id="JAGGLB010000001">
    <property type="protein sequence ID" value="MBP1988415.1"/>
    <property type="molecule type" value="Genomic_DNA"/>
</dbReference>
<comment type="caution">
    <text evidence="1">The sequence shown here is derived from an EMBL/GenBank/DDBJ whole genome shotgun (WGS) entry which is preliminary data.</text>
</comment>
<keyword evidence="2" id="KW-1185">Reference proteome</keyword>